<dbReference type="RefSeq" id="WP_004484556.1">
    <property type="nucleotide sequence ID" value="NZ_AHON02000028.1"/>
</dbReference>
<dbReference type="PANTHER" id="PTHR35531:SF1">
    <property type="entry name" value="INNER MEMBRANE PROTEIN YBCI-RELATED"/>
    <property type="match status" value="1"/>
</dbReference>
<evidence type="ECO:0000313" key="2">
    <source>
        <dbReference type="EMBL" id="EKO34645.1"/>
    </source>
</evidence>
<keyword evidence="1" id="KW-0812">Transmembrane</keyword>
<dbReference type="GO" id="GO:0016787">
    <property type="term" value="F:hydrolase activity"/>
    <property type="evidence" value="ECO:0007669"/>
    <property type="project" value="UniProtKB-KW"/>
</dbReference>
<protein>
    <submittedName>
        <fullName evidence="2">Membrane-bound metal-dependent hydrolase</fullName>
    </submittedName>
</protein>
<sequence length="183" mass="20782">MPTIMTHTSVPIAIWIAFGKKKIPIQLLILGMIFSVLPDADVIAFKFGIPYESDWGHRGFSHSILFAFSLSVFACVFVRWFHARIEAVLLFLFVSILSHGVLDAMTSGGLGVGFLIPYSSERFFFDLRPIRVSPIGIKNFLSTRGLVVLKSEFFFVWLPLLSFSWIVFFLRVRLKKNSTSRSL</sequence>
<accession>A0A0E2BH36</accession>
<feature type="transmembrane region" description="Helical" evidence="1">
    <location>
        <begin position="27"/>
        <end position="48"/>
    </location>
</feature>
<name>A0A0E2BH36_9LEPT</name>
<keyword evidence="1" id="KW-1133">Transmembrane helix</keyword>
<feature type="transmembrane region" description="Helical" evidence="1">
    <location>
        <begin position="60"/>
        <end position="81"/>
    </location>
</feature>
<proteinExistence type="predicted"/>
<dbReference type="EMBL" id="AHON02000028">
    <property type="protein sequence ID" value="EKO34645.1"/>
    <property type="molecule type" value="Genomic_DNA"/>
</dbReference>
<gene>
    <name evidence="2" type="ORF">LEP1GSC179_4082</name>
</gene>
<dbReference type="Pfam" id="PF04307">
    <property type="entry name" value="YdjM"/>
    <property type="match status" value="1"/>
</dbReference>
<evidence type="ECO:0000313" key="3">
    <source>
        <dbReference type="Proteomes" id="UP000006329"/>
    </source>
</evidence>
<organism evidence="2 3">
    <name type="scientific">Leptospira santarosai str. MOR084</name>
    <dbReference type="NCBI Taxonomy" id="1049984"/>
    <lineage>
        <taxon>Bacteria</taxon>
        <taxon>Pseudomonadati</taxon>
        <taxon>Spirochaetota</taxon>
        <taxon>Spirochaetia</taxon>
        <taxon>Leptospirales</taxon>
        <taxon>Leptospiraceae</taxon>
        <taxon>Leptospira</taxon>
    </lineage>
</organism>
<feature type="transmembrane region" description="Helical" evidence="1">
    <location>
        <begin position="154"/>
        <end position="174"/>
    </location>
</feature>
<dbReference type="InterPro" id="IPR007404">
    <property type="entry name" value="YdjM-like"/>
</dbReference>
<dbReference type="AlphaFoldDB" id="A0A0E2BH36"/>
<keyword evidence="2" id="KW-0378">Hydrolase</keyword>
<comment type="caution">
    <text evidence="2">The sequence shown here is derived from an EMBL/GenBank/DDBJ whole genome shotgun (WGS) entry which is preliminary data.</text>
</comment>
<dbReference type="Proteomes" id="UP000006329">
    <property type="component" value="Unassembled WGS sequence"/>
</dbReference>
<feature type="transmembrane region" description="Helical" evidence="1">
    <location>
        <begin position="88"/>
        <end position="116"/>
    </location>
</feature>
<evidence type="ECO:0000256" key="1">
    <source>
        <dbReference type="SAM" id="Phobius"/>
    </source>
</evidence>
<keyword evidence="1" id="KW-0472">Membrane</keyword>
<dbReference type="PANTHER" id="PTHR35531">
    <property type="entry name" value="INNER MEMBRANE PROTEIN YBCI-RELATED"/>
    <property type="match status" value="1"/>
</dbReference>
<keyword evidence="3" id="KW-1185">Reference proteome</keyword>
<reference evidence="2" key="1">
    <citation type="submission" date="2012-10" db="EMBL/GenBank/DDBJ databases">
        <authorList>
            <person name="Harkins D.M."/>
            <person name="Durkin A.S."/>
            <person name="Brinkac L.M."/>
            <person name="Haft D.H."/>
            <person name="Selengut J.D."/>
            <person name="Sanka R."/>
            <person name="DePew J."/>
            <person name="Purushe J."/>
            <person name="Matthias M.A."/>
            <person name="Vinetz J.M."/>
            <person name="Sutton G.G."/>
            <person name="Nierman W.C."/>
            <person name="Fouts D.E."/>
        </authorList>
    </citation>
    <scope>NUCLEOTIDE SEQUENCE [LARGE SCALE GENOMIC DNA]</scope>
    <source>
        <strain evidence="2">MOR084</strain>
    </source>
</reference>